<dbReference type="EMBL" id="DXDC01000157">
    <property type="protein sequence ID" value="HIY65700.1"/>
    <property type="molecule type" value="Genomic_DNA"/>
</dbReference>
<name>A0A9D1YVE4_9MICO</name>
<dbReference type="AlphaFoldDB" id="A0A9D1YVE4"/>
<accession>A0A9D1YVE4</accession>
<evidence type="ECO:0000313" key="2">
    <source>
        <dbReference type="EMBL" id="HIY65700.1"/>
    </source>
</evidence>
<feature type="compositionally biased region" description="Acidic residues" evidence="1">
    <location>
        <begin position="1"/>
        <end position="10"/>
    </location>
</feature>
<organism evidence="2 3">
    <name type="scientific">Candidatus Agrococcus pullicola</name>
    <dbReference type="NCBI Taxonomy" id="2838429"/>
    <lineage>
        <taxon>Bacteria</taxon>
        <taxon>Bacillati</taxon>
        <taxon>Actinomycetota</taxon>
        <taxon>Actinomycetes</taxon>
        <taxon>Micrococcales</taxon>
        <taxon>Microbacteriaceae</taxon>
        <taxon>Agrococcus</taxon>
    </lineage>
</organism>
<evidence type="ECO:0000256" key="1">
    <source>
        <dbReference type="SAM" id="MobiDB-lite"/>
    </source>
</evidence>
<dbReference type="Pfam" id="PF12502">
    <property type="entry name" value="DUF3710"/>
    <property type="match status" value="1"/>
</dbReference>
<feature type="region of interest" description="Disordered" evidence="1">
    <location>
        <begin position="176"/>
        <end position="197"/>
    </location>
</feature>
<comment type="caution">
    <text evidence="2">The sequence shown here is derived from an EMBL/GenBank/DDBJ whole genome shotgun (WGS) entry which is preliminary data.</text>
</comment>
<gene>
    <name evidence="2" type="ORF">H9830_05420</name>
</gene>
<proteinExistence type="predicted"/>
<sequence length="197" mass="21745">MSEEDIEEYEPTEKSAPHDRDEAGPLDEEEAPVRPYIDLGGLKVVPRKGMQMRLEVEEKTKRVVAATLQLGESAVQLQGFAAPRSEGIWRPVREVLTESLKKQGAKVSEEEGALGPELRAEIPAGEKGKRNVRILGVDGPRWMLQGLITGKAGSDEAEYERMIEVFRATVVVRGQQPMPPRDLLPLKAPTAPETAKQ</sequence>
<dbReference type="InterPro" id="IPR022183">
    <property type="entry name" value="DUF3710"/>
</dbReference>
<reference evidence="2" key="1">
    <citation type="journal article" date="2021" name="PeerJ">
        <title>Extensive microbial diversity within the chicken gut microbiome revealed by metagenomics and culture.</title>
        <authorList>
            <person name="Gilroy R."/>
            <person name="Ravi A."/>
            <person name="Getino M."/>
            <person name="Pursley I."/>
            <person name="Horton D.L."/>
            <person name="Alikhan N.F."/>
            <person name="Baker D."/>
            <person name="Gharbi K."/>
            <person name="Hall N."/>
            <person name="Watson M."/>
            <person name="Adriaenssens E.M."/>
            <person name="Foster-Nyarko E."/>
            <person name="Jarju S."/>
            <person name="Secka A."/>
            <person name="Antonio M."/>
            <person name="Oren A."/>
            <person name="Chaudhuri R.R."/>
            <person name="La Ragione R."/>
            <person name="Hildebrand F."/>
            <person name="Pallen M.J."/>
        </authorList>
    </citation>
    <scope>NUCLEOTIDE SEQUENCE</scope>
    <source>
        <strain evidence="2">ChiGjej1B1-98</strain>
    </source>
</reference>
<feature type="compositionally biased region" description="Basic and acidic residues" evidence="1">
    <location>
        <begin position="11"/>
        <end position="23"/>
    </location>
</feature>
<protein>
    <submittedName>
        <fullName evidence="2">DUF3710 domain-containing protein</fullName>
    </submittedName>
</protein>
<dbReference type="Proteomes" id="UP000824005">
    <property type="component" value="Unassembled WGS sequence"/>
</dbReference>
<feature type="region of interest" description="Disordered" evidence="1">
    <location>
        <begin position="1"/>
        <end position="34"/>
    </location>
</feature>
<evidence type="ECO:0000313" key="3">
    <source>
        <dbReference type="Proteomes" id="UP000824005"/>
    </source>
</evidence>
<reference evidence="2" key="2">
    <citation type="submission" date="2021-04" db="EMBL/GenBank/DDBJ databases">
        <authorList>
            <person name="Gilroy R."/>
        </authorList>
    </citation>
    <scope>NUCLEOTIDE SEQUENCE</scope>
    <source>
        <strain evidence="2">ChiGjej1B1-98</strain>
    </source>
</reference>